<name>A0A2M7INJ5_9BACT</name>
<protein>
    <submittedName>
        <fullName evidence="1">Uncharacterized protein</fullName>
    </submittedName>
</protein>
<evidence type="ECO:0000313" key="1">
    <source>
        <dbReference type="EMBL" id="PIW96870.1"/>
    </source>
</evidence>
<proteinExistence type="predicted"/>
<evidence type="ECO:0000313" key="2">
    <source>
        <dbReference type="Proteomes" id="UP000230837"/>
    </source>
</evidence>
<gene>
    <name evidence="1" type="ORF">COZ82_02665</name>
</gene>
<organism evidence="1 2">
    <name type="scientific">Candidatus Kaiserbacteria bacterium CG_4_8_14_3_um_filter_38_9</name>
    <dbReference type="NCBI Taxonomy" id="1974599"/>
    <lineage>
        <taxon>Bacteria</taxon>
        <taxon>Candidatus Kaiseribacteriota</taxon>
    </lineage>
</organism>
<sequence>MNLIHLWHDKLNMPKYDEEWHRQDMADELAEYEEAHGLIDTWSELSDVAYTYTRAKWSGHTTVDFPLSKIQLFVGILYMFPKYTLRWRFFRELGHQFDRNLNISEVRNPKKIEKLKNMAEKYNLE</sequence>
<comment type="caution">
    <text evidence="1">The sequence shown here is derived from an EMBL/GenBank/DDBJ whole genome shotgun (WGS) entry which is preliminary data.</text>
</comment>
<reference evidence="2" key="1">
    <citation type="submission" date="2017-09" db="EMBL/GenBank/DDBJ databases">
        <title>Depth-based differentiation of microbial function through sediment-hosted aquifers and enrichment of novel symbionts in the deep terrestrial subsurface.</title>
        <authorList>
            <person name="Probst A.J."/>
            <person name="Ladd B."/>
            <person name="Jarett J.K."/>
            <person name="Geller-Mcgrath D.E."/>
            <person name="Sieber C.M.K."/>
            <person name="Emerson J.B."/>
            <person name="Anantharaman K."/>
            <person name="Thomas B.C."/>
            <person name="Malmstrom R."/>
            <person name="Stieglmeier M."/>
            <person name="Klingl A."/>
            <person name="Woyke T."/>
            <person name="Ryan C.M."/>
            <person name="Banfield J.F."/>
        </authorList>
    </citation>
    <scope>NUCLEOTIDE SEQUENCE [LARGE SCALE GENOMIC DNA]</scope>
</reference>
<dbReference type="Proteomes" id="UP000230837">
    <property type="component" value="Unassembled WGS sequence"/>
</dbReference>
<dbReference type="AlphaFoldDB" id="A0A2M7INJ5"/>
<feature type="non-terminal residue" evidence="1">
    <location>
        <position position="125"/>
    </location>
</feature>
<dbReference type="EMBL" id="PFHR01000139">
    <property type="protein sequence ID" value="PIW96870.1"/>
    <property type="molecule type" value="Genomic_DNA"/>
</dbReference>
<accession>A0A2M7INJ5</accession>